<comment type="caution">
    <text evidence="1">The sequence shown here is derived from an EMBL/GenBank/DDBJ whole genome shotgun (WGS) entry which is preliminary data.</text>
</comment>
<evidence type="ECO:0000313" key="2">
    <source>
        <dbReference type="Proteomes" id="UP001482620"/>
    </source>
</evidence>
<dbReference type="Proteomes" id="UP001482620">
    <property type="component" value="Unassembled WGS sequence"/>
</dbReference>
<organism evidence="1 2">
    <name type="scientific">Ilyodon furcidens</name>
    <name type="common">goldbreast splitfin</name>
    <dbReference type="NCBI Taxonomy" id="33524"/>
    <lineage>
        <taxon>Eukaryota</taxon>
        <taxon>Metazoa</taxon>
        <taxon>Chordata</taxon>
        <taxon>Craniata</taxon>
        <taxon>Vertebrata</taxon>
        <taxon>Euteleostomi</taxon>
        <taxon>Actinopterygii</taxon>
        <taxon>Neopterygii</taxon>
        <taxon>Teleostei</taxon>
        <taxon>Neoteleostei</taxon>
        <taxon>Acanthomorphata</taxon>
        <taxon>Ovalentaria</taxon>
        <taxon>Atherinomorphae</taxon>
        <taxon>Cyprinodontiformes</taxon>
        <taxon>Goodeidae</taxon>
        <taxon>Ilyodon</taxon>
    </lineage>
</organism>
<proteinExistence type="predicted"/>
<keyword evidence="2" id="KW-1185">Reference proteome</keyword>
<dbReference type="EMBL" id="JAHRIQ010037744">
    <property type="protein sequence ID" value="MEQ2233739.1"/>
    <property type="molecule type" value="Genomic_DNA"/>
</dbReference>
<reference evidence="1 2" key="1">
    <citation type="submission" date="2021-06" db="EMBL/GenBank/DDBJ databases">
        <authorList>
            <person name="Palmer J.M."/>
        </authorList>
    </citation>
    <scope>NUCLEOTIDE SEQUENCE [LARGE SCALE GENOMIC DNA]</scope>
    <source>
        <strain evidence="2">if_2019</strain>
        <tissue evidence="1">Muscle</tissue>
    </source>
</reference>
<sequence>MCKYFLVFENLSFVAHLDSSLSLSALSCFRGNKVAEVSWEISGECSSVSLRKKNKSSTVRLINNSAVSLLASAPSCNSTPFPLPPPSSPLWNLPGISHLLRVISSFK</sequence>
<evidence type="ECO:0000313" key="1">
    <source>
        <dbReference type="EMBL" id="MEQ2233739.1"/>
    </source>
</evidence>
<name>A0ABV0TLQ8_9TELE</name>
<accession>A0ABV0TLQ8</accession>
<protein>
    <submittedName>
        <fullName evidence="1">Uncharacterized protein</fullName>
    </submittedName>
</protein>
<gene>
    <name evidence="1" type="ORF">ILYODFUR_024879</name>
</gene>